<protein>
    <recommendedName>
        <fullName evidence="3 5">Regulatory protein RecX</fullName>
    </recommendedName>
</protein>
<feature type="compositionally biased region" description="Polar residues" evidence="6">
    <location>
        <begin position="22"/>
        <end position="45"/>
    </location>
</feature>
<sequence>MTPDQPDNNDTRPSNRPAYKKQSGNNKHQSGNKKQVNGDTYSQKKTGPKPAQKVEDVYEYAIWWLNQRGYSVMKLKEKLTKKTTNTEWINQVIGRLLELGYLNDQRYAETYVNSRCRSYGPTKLTQKLRLQGVGQDDIDNALQTIEDSELEVLITRTISKYAGKKSARDISLRLQQEGVSPAKIQAIMAQSLDLEHELKLAERLVNKHSKKMGRTGLIQKLRSEGISQEAIEQTLASDDSEQQENEDQQKALEHLNKKYKSPIVDFAEKKKATAFLVRKGFSFADANYALEHHLE</sequence>
<dbReference type="AlphaFoldDB" id="A0A2T3NI36"/>
<evidence type="ECO:0000256" key="4">
    <source>
        <dbReference type="ARBA" id="ARBA00022490"/>
    </source>
</evidence>
<evidence type="ECO:0000259" key="8">
    <source>
        <dbReference type="Pfam" id="PF21981"/>
    </source>
</evidence>
<comment type="subcellular location">
    <subcellularLocation>
        <location evidence="1 5">Cytoplasm</location>
    </subcellularLocation>
</comment>
<dbReference type="HAMAP" id="MF_01114">
    <property type="entry name" value="RecX"/>
    <property type="match status" value="1"/>
</dbReference>
<evidence type="ECO:0000256" key="2">
    <source>
        <dbReference type="ARBA" id="ARBA00009695"/>
    </source>
</evidence>
<feature type="domain" description="RecX second three-helical" evidence="7">
    <location>
        <begin position="103"/>
        <end position="142"/>
    </location>
</feature>
<evidence type="ECO:0000256" key="6">
    <source>
        <dbReference type="SAM" id="MobiDB-lite"/>
    </source>
</evidence>
<dbReference type="GO" id="GO:0006282">
    <property type="term" value="P:regulation of DNA repair"/>
    <property type="evidence" value="ECO:0007669"/>
    <property type="project" value="UniProtKB-UniRule"/>
</dbReference>
<dbReference type="RefSeq" id="WP_107297880.1">
    <property type="nucleotide sequence ID" value="NZ_PYMB01000002.1"/>
</dbReference>
<name>A0A2T3NI36_9GAMM</name>
<evidence type="ECO:0000313" key="10">
    <source>
        <dbReference type="Proteomes" id="UP000241346"/>
    </source>
</evidence>
<evidence type="ECO:0000256" key="3">
    <source>
        <dbReference type="ARBA" id="ARBA00018111"/>
    </source>
</evidence>
<dbReference type="Pfam" id="PF21981">
    <property type="entry name" value="RecX_HTH3"/>
    <property type="match status" value="1"/>
</dbReference>
<dbReference type="Proteomes" id="UP000241346">
    <property type="component" value="Unassembled WGS sequence"/>
</dbReference>
<dbReference type="OrthoDB" id="9790667at2"/>
<reference evidence="9 10" key="1">
    <citation type="submission" date="2018-03" db="EMBL/GenBank/DDBJ databases">
        <title>Whole genome sequencing of Histamine producing bacteria.</title>
        <authorList>
            <person name="Butler K."/>
        </authorList>
    </citation>
    <scope>NUCLEOTIDE SEQUENCE [LARGE SCALE GENOMIC DNA]</scope>
    <source>
        <strain evidence="9 10">DSM 19138</strain>
    </source>
</reference>
<evidence type="ECO:0000256" key="1">
    <source>
        <dbReference type="ARBA" id="ARBA00004496"/>
    </source>
</evidence>
<evidence type="ECO:0000313" key="9">
    <source>
        <dbReference type="EMBL" id="PSW14641.1"/>
    </source>
</evidence>
<dbReference type="InterPro" id="IPR003783">
    <property type="entry name" value="Regulatory_RecX"/>
</dbReference>
<gene>
    <name evidence="5" type="primary">recX</name>
    <name evidence="9" type="ORF">C9J01_09485</name>
</gene>
<dbReference type="EMBL" id="PYMB01000002">
    <property type="protein sequence ID" value="PSW14641.1"/>
    <property type="molecule type" value="Genomic_DNA"/>
</dbReference>
<keyword evidence="4 5" id="KW-0963">Cytoplasm</keyword>
<feature type="region of interest" description="Disordered" evidence="6">
    <location>
        <begin position="1"/>
        <end position="51"/>
    </location>
</feature>
<dbReference type="InterPro" id="IPR036388">
    <property type="entry name" value="WH-like_DNA-bd_sf"/>
</dbReference>
<comment type="function">
    <text evidence="5">Modulates RecA activity.</text>
</comment>
<feature type="domain" description="RecX third three-helical" evidence="8">
    <location>
        <begin position="246"/>
        <end position="290"/>
    </location>
</feature>
<dbReference type="Gene3D" id="1.10.10.10">
    <property type="entry name" value="Winged helix-like DNA-binding domain superfamily/Winged helix DNA-binding domain"/>
    <property type="match status" value="3"/>
</dbReference>
<dbReference type="GO" id="GO:0005737">
    <property type="term" value="C:cytoplasm"/>
    <property type="evidence" value="ECO:0007669"/>
    <property type="project" value="UniProtKB-SubCell"/>
</dbReference>
<accession>A0A2T3NI36</accession>
<evidence type="ECO:0000259" key="7">
    <source>
        <dbReference type="Pfam" id="PF02631"/>
    </source>
</evidence>
<dbReference type="InterPro" id="IPR053925">
    <property type="entry name" value="RecX_HTH_3rd"/>
</dbReference>
<dbReference type="PANTHER" id="PTHR33602">
    <property type="entry name" value="REGULATORY PROTEIN RECX FAMILY PROTEIN"/>
    <property type="match status" value="1"/>
</dbReference>
<organism evidence="9 10">
    <name type="scientific">Photobacterium rosenbergii</name>
    <dbReference type="NCBI Taxonomy" id="294936"/>
    <lineage>
        <taxon>Bacteria</taxon>
        <taxon>Pseudomonadati</taxon>
        <taxon>Pseudomonadota</taxon>
        <taxon>Gammaproteobacteria</taxon>
        <taxon>Vibrionales</taxon>
        <taxon>Vibrionaceae</taxon>
        <taxon>Photobacterium</taxon>
    </lineage>
</organism>
<proteinExistence type="inferred from homology"/>
<comment type="similarity">
    <text evidence="2 5">Belongs to the RecX family.</text>
</comment>
<comment type="caution">
    <text evidence="9">The sequence shown here is derived from an EMBL/GenBank/DDBJ whole genome shotgun (WGS) entry which is preliminary data.</text>
</comment>
<feature type="compositionally biased region" description="Polar residues" evidence="6">
    <location>
        <begin position="1"/>
        <end position="14"/>
    </location>
</feature>
<dbReference type="InterPro" id="IPR053924">
    <property type="entry name" value="RecX_HTH_2nd"/>
</dbReference>
<dbReference type="PANTHER" id="PTHR33602:SF1">
    <property type="entry name" value="REGULATORY PROTEIN RECX FAMILY PROTEIN"/>
    <property type="match status" value="1"/>
</dbReference>
<dbReference type="Pfam" id="PF02631">
    <property type="entry name" value="RecX_HTH2"/>
    <property type="match status" value="1"/>
</dbReference>
<evidence type="ECO:0000256" key="5">
    <source>
        <dbReference type="HAMAP-Rule" id="MF_01114"/>
    </source>
</evidence>